<protein>
    <submittedName>
        <fullName evidence="2">Uncharacterized protein</fullName>
    </submittedName>
</protein>
<evidence type="ECO:0000313" key="3">
    <source>
        <dbReference type="Proteomes" id="UP000324748"/>
    </source>
</evidence>
<evidence type="ECO:0000313" key="1">
    <source>
        <dbReference type="EMBL" id="KAA1116537.1"/>
    </source>
</evidence>
<reference evidence="3 4" key="1">
    <citation type="submission" date="2019-05" db="EMBL/GenBank/DDBJ databases">
        <title>Emergence of the Ug99 lineage of the wheat stem rust pathogen through somatic hybridization.</title>
        <authorList>
            <person name="Li F."/>
            <person name="Upadhyaya N.M."/>
            <person name="Sperschneider J."/>
            <person name="Matny O."/>
            <person name="Nguyen-Phuc H."/>
            <person name="Mago R."/>
            <person name="Raley C."/>
            <person name="Miller M.E."/>
            <person name="Silverstein K.A.T."/>
            <person name="Henningsen E."/>
            <person name="Hirsch C.D."/>
            <person name="Visser B."/>
            <person name="Pretorius Z.A."/>
            <person name="Steffenson B.J."/>
            <person name="Schwessinger B."/>
            <person name="Dodds P.N."/>
            <person name="Figueroa M."/>
        </authorList>
    </citation>
    <scope>NUCLEOTIDE SEQUENCE [LARGE SCALE GENOMIC DNA]</scope>
    <source>
        <strain evidence="1">21-0</strain>
        <strain evidence="2 4">Ug99</strain>
    </source>
</reference>
<accession>A0A5B0R917</accession>
<sequence>MTFLLFDQASFRGAIYCSAWRLILEPVPRSCPTDYVRRVTTYQLAVSGLQIFCQTRSYQLEPVKPPRPVS</sequence>
<evidence type="ECO:0000313" key="4">
    <source>
        <dbReference type="Proteomes" id="UP000325313"/>
    </source>
</evidence>
<gene>
    <name evidence="1" type="ORF">PGT21_018087</name>
    <name evidence="2" type="ORF">PGTUg99_030362</name>
</gene>
<name>A0A5B0R917_PUCGR</name>
<dbReference type="AlphaFoldDB" id="A0A5B0R917"/>
<dbReference type="EMBL" id="VDEP01000237">
    <property type="protein sequence ID" value="KAA1121799.1"/>
    <property type="molecule type" value="Genomic_DNA"/>
</dbReference>
<proteinExistence type="predicted"/>
<organism evidence="2 4">
    <name type="scientific">Puccinia graminis f. sp. tritici</name>
    <dbReference type="NCBI Taxonomy" id="56615"/>
    <lineage>
        <taxon>Eukaryota</taxon>
        <taxon>Fungi</taxon>
        <taxon>Dikarya</taxon>
        <taxon>Basidiomycota</taxon>
        <taxon>Pucciniomycotina</taxon>
        <taxon>Pucciniomycetes</taxon>
        <taxon>Pucciniales</taxon>
        <taxon>Pucciniaceae</taxon>
        <taxon>Puccinia</taxon>
    </lineage>
</organism>
<dbReference type="Proteomes" id="UP000325313">
    <property type="component" value="Unassembled WGS sequence"/>
</dbReference>
<dbReference type="EMBL" id="VSWC01000003">
    <property type="protein sequence ID" value="KAA1116537.1"/>
    <property type="molecule type" value="Genomic_DNA"/>
</dbReference>
<evidence type="ECO:0000313" key="2">
    <source>
        <dbReference type="EMBL" id="KAA1121799.1"/>
    </source>
</evidence>
<dbReference type="Proteomes" id="UP000324748">
    <property type="component" value="Unassembled WGS sequence"/>
</dbReference>
<comment type="caution">
    <text evidence="2">The sequence shown here is derived from an EMBL/GenBank/DDBJ whole genome shotgun (WGS) entry which is preliminary data.</text>
</comment>
<keyword evidence="3" id="KW-1185">Reference proteome</keyword>